<dbReference type="SUPFAM" id="SSF52980">
    <property type="entry name" value="Restriction endonuclease-like"/>
    <property type="match status" value="1"/>
</dbReference>
<keyword evidence="2" id="KW-0255">Endonuclease</keyword>
<evidence type="ECO:0000256" key="2">
    <source>
        <dbReference type="ARBA" id="ARBA00022759"/>
    </source>
</evidence>
<sequence length="202" mass="21899">MNWMCCVAGSVSASTAIVSRSLETSSATAEESCYEAQQQQLPNAETRYGEVCSTHPPAITEAAKAAAATGASVDDVYVQIQTTYSKECIESIEKLTEQQADSPLWMLYRRGLITASIAYNIYTRMNTVRTKMGPHDMRPLLRTVMREQNVQTSAMARGALLEEAAKEAYAAAQSCHKNVQVKSSGLLILAEHPCIGAAQMGL</sequence>
<dbReference type="VEuPathDB" id="VectorBase:HLOH_052991"/>
<reference evidence="5 6" key="1">
    <citation type="journal article" date="2020" name="Cell">
        <title>Large-Scale Comparative Analyses of Tick Genomes Elucidate Their Genetic Diversity and Vector Capacities.</title>
        <authorList>
            <consortium name="Tick Genome and Microbiome Consortium (TIGMIC)"/>
            <person name="Jia N."/>
            <person name="Wang J."/>
            <person name="Shi W."/>
            <person name="Du L."/>
            <person name="Sun Y."/>
            <person name="Zhan W."/>
            <person name="Jiang J.F."/>
            <person name="Wang Q."/>
            <person name="Zhang B."/>
            <person name="Ji P."/>
            <person name="Bell-Sakyi L."/>
            <person name="Cui X.M."/>
            <person name="Yuan T.T."/>
            <person name="Jiang B.G."/>
            <person name="Yang W.F."/>
            <person name="Lam T.T."/>
            <person name="Chang Q.C."/>
            <person name="Ding S.J."/>
            <person name="Wang X.J."/>
            <person name="Zhu J.G."/>
            <person name="Ruan X.D."/>
            <person name="Zhao L."/>
            <person name="Wei J.T."/>
            <person name="Ye R.Z."/>
            <person name="Que T.C."/>
            <person name="Du C.H."/>
            <person name="Zhou Y.H."/>
            <person name="Cheng J.X."/>
            <person name="Dai P.F."/>
            <person name="Guo W.B."/>
            <person name="Han X.H."/>
            <person name="Huang E.J."/>
            <person name="Li L.F."/>
            <person name="Wei W."/>
            <person name="Gao Y.C."/>
            <person name="Liu J.Z."/>
            <person name="Shao H.Z."/>
            <person name="Wang X."/>
            <person name="Wang C.C."/>
            <person name="Yang T.C."/>
            <person name="Huo Q.B."/>
            <person name="Li W."/>
            <person name="Chen H.Y."/>
            <person name="Chen S.E."/>
            <person name="Zhou L.G."/>
            <person name="Ni X.B."/>
            <person name="Tian J.H."/>
            <person name="Sheng Y."/>
            <person name="Liu T."/>
            <person name="Pan Y.S."/>
            <person name="Xia L.Y."/>
            <person name="Li J."/>
            <person name="Zhao F."/>
            <person name="Cao W.C."/>
        </authorList>
    </citation>
    <scope>NUCLEOTIDE SEQUENCE [LARGE SCALE GENOMIC DNA]</scope>
    <source>
        <strain evidence="5">HaeL-2018</strain>
    </source>
</reference>
<accession>A0A9J6HDJ3</accession>
<evidence type="ECO:0000256" key="4">
    <source>
        <dbReference type="ARBA" id="ARBA00022839"/>
    </source>
</evidence>
<keyword evidence="4" id="KW-0269">Exonuclease</keyword>
<dbReference type="GO" id="GO:0004527">
    <property type="term" value="F:exonuclease activity"/>
    <property type="evidence" value="ECO:0007669"/>
    <property type="project" value="UniProtKB-KW"/>
</dbReference>
<evidence type="ECO:0000313" key="6">
    <source>
        <dbReference type="Proteomes" id="UP000821853"/>
    </source>
</evidence>
<keyword evidence="1" id="KW-0540">Nuclease</keyword>
<dbReference type="InterPro" id="IPR011604">
    <property type="entry name" value="PDDEXK-like_dom_sf"/>
</dbReference>
<gene>
    <name evidence="5" type="ORF">HPB48_026983</name>
</gene>
<dbReference type="OrthoDB" id="261614at2759"/>
<evidence type="ECO:0000256" key="1">
    <source>
        <dbReference type="ARBA" id="ARBA00022722"/>
    </source>
</evidence>
<dbReference type="PANTHER" id="PTHR46609">
    <property type="entry name" value="EXONUCLEASE, PHAGE-TYPE/RECB, C-TERMINAL DOMAIN-CONTAINING PROTEIN"/>
    <property type="match status" value="1"/>
</dbReference>
<dbReference type="InterPro" id="IPR051703">
    <property type="entry name" value="NF-kappa-B_Signaling_Reg"/>
</dbReference>
<dbReference type="Gene3D" id="3.90.320.10">
    <property type="match status" value="1"/>
</dbReference>
<keyword evidence="6" id="KW-1185">Reference proteome</keyword>
<organism evidence="5 6">
    <name type="scientific">Haemaphysalis longicornis</name>
    <name type="common">Bush tick</name>
    <dbReference type="NCBI Taxonomy" id="44386"/>
    <lineage>
        <taxon>Eukaryota</taxon>
        <taxon>Metazoa</taxon>
        <taxon>Ecdysozoa</taxon>
        <taxon>Arthropoda</taxon>
        <taxon>Chelicerata</taxon>
        <taxon>Arachnida</taxon>
        <taxon>Acari</taxon>
        <taxon>Parasitiformes</taxon>
        <taxon>Ixodida</taxon>
        <taxon>Ixodoidea</taxon>
        <taxon>Ixodidae</taxon>
        <taxon>Haemaphysalinae</taxon>
        <taxon>Haemaphysalis</taxon>
    </lineage>
</organism>
<comment type="caution">
    <text evidence="5">The sequence shown here is derived from an EMBL/GenBank/DDBJ whole genome shotgun (WGS) entry which is preliminary data.</text>
</comment>
<protein>
    <submittedName>
        <fullName evidence="5">Uncharacterized protein</fullName>
    </submittedName>
</protein>
<dbReference type="Proteomes" id="UP000821853">
    <property type="component" value="Unassembled WGS sequence"/>
</dbReference>
<dbReference type="Pfam" id="PF01771">
    <property type="entry name" value="Viral_alk_exo"/>
    <property type="match status" value="1"/>
</dbReference>
<dbReference type="GO" id="GO:0006281">
    <property type="term" value="P:DNA repair"/>
    <property type="evidence" value="ECO:0007669"/>
    <property type="project" value="UniProtKB-ARBA"/>
</dbReference>
<name>A0A9J6HDJ3_HAELO</name>
<evidence type="ECO:0000313" key="5">
    <source>
        <dbReference type="EMBL" id="KAH9384952.1"/>
    </source>
</evidence>
<dbReference type="InterPro" id="IPR011335">
    <property type="entry name" value="Restrct_endonuc-II-like"/>
</dbReference>
<dbReference type="InterPro" id="IPR034720">
    <property type="entry name" value="Viral_alk_exo"/>
</dbReference>
<dbReference type="PANTHER" id="PTHR46609:SF8">
    <property type="entry name" value="YQAJ VIRAL RECOMBINASE DOMAIN-CONTAINING PROTEIN"/>
    <property type="match status" value="1"/>
</dbReference>
<keyword evidence="3" id="KW-0378">Hydrolase</keyword>
<dbReference type="GO" id="GO:0004519">
    <property type="term" value="F:endonuclease activity"/>
    <property type="evidence" value="ECO:0007669"/>
    <property type="project" value="UniProtKB-KW"/>
</dbReference>
<dbReference type="EMBL" id="JABSTR010003539">
    <property type="protein sequence ID" value="KAH9384952.1"/>
    <property type="molecule type" value="Genomic_DNA"/>
</dbReference>
<proteinExistence type="predicted"/>
<dbReference type="AlphaFoldDB" id="A0A9J6HDJ3"/>
<evidence type="ECO:0000256" key="3">
    <source>
        <dbReference type="ARBA" id="ARBA00022801"/>
    </source>
</evidence>